<protein>
    <submittedName>
        <fullName evidence="3">DNA topoisomerase IB</fullName>
    </submittedName>
</protein>
<feature type="domain" description="DNA topoisomerase IB N-terminal" evidence="2">
    <location>
        <begin position="21"/>
        <end position="69"/>
    </location>
</feature>
<dbReference type="EMBL" id="JAHRWL010000001">
    <property type="protein sequence ID" value="MBV2358391.1"/>
    <property type="molecule type" value="Genomic_DNA"/>
</dbReference>
<dbReference type="Proteomes" id="UP001166293">
    <property type="component" value="Unassembled WGS sequence"/>
</dbReference>
<name>A0ABS6N2Z2_9RHOB</name>
<sequence>MSIRYYPDSRPGIRRERRGRGFSYVAPDGTRIDCQTERERLARMAVPPAYDDVWMSPLAQGHLWATGRDAKGRKQYRYNPDWQALRSERKYQALPEVGEALPTLRAWISRQLAGDIGARDTAVAAVLALIDRASMRPGNENYTKENKSFGATTLRGRHVSVDGSNVVLRYRAKGGQLVQKMLRGPALARVFERFADLPGPEIFVYDAGDGRHLSVRSEHLTEILARLCGEQVTPKALRTWAGSHAAFCTLRSNAPVTIKAMARAAAERLHNTPTVARNSYVHPKILSLAEAGRDGARAEPDGMDWSPDRGWRAGERALLRFLRG</sequence>
<gene>
    <name evidence="3" type="ORF">KUH32_01265</name>
</gene>
<dbReference type="Pfam" id="PF01028">
    <property type="entry name" value="Topoisom_I"/>
    <property type="match status" value="1"/>
</dbReference>
<dbReference type="PROSITE" id="PS52038">
    <property type="entry name" value="TOPO_IB_2"/>
    <property type="match status" value="1"/>
</dbReference>
<feature type="domain" description="DNA topoisomerase I catalytic core eukaryotic-type" evidence="1">
    <location>
        <begin position="85"/>
        <end position="262"/>
    </location>
</feature>
<evidence type="ECO:0000259" key="2">
    <source>
        <dbReference type="Pfam" id="PF21338"/>
    </source>
</evidence>
<accession>A0ABS6N2Z2</accession>
<evidence type="ECO:0000313" key="3">
    <source>
        <dbReference type="EMBL" id="MBV2358391.1"/>
    </source>
</evidence>
<comment type="caution">
    <text evidence="3">The sequence shown here is derived from an EMBL/GenBank/DDBJ whole genome shotgun (WGS) entry which is preliminary data.</text>
</comment>
<reference evidence="3" key="1">
    <citation type="submission" date="2021-06" db="EMBL/GenBank/DDBJ databases">
        <title>Thalassococcus sp. CAU 1522 isolated from sea sand, Republic of Korea.</title>
        <authorList>
            <person name="Kim W."/>
        </authorList>
    </citation>
    <scope>NUCLEOTIDE SEQUENCE</scope>
    <source>
        <strain evidence="3">CAU 1522</strain>
    </source>
</reference>
<dbReference type="InterPro" id="IPR013500">
    <property type="entry name" value="TopoI_cat_euk"/>
</dbReference>
<dbReference type="Pfam" id="PF21338">
    <property type="entry name" value="Top1B_N_bact"/>
    <property type="match status" value="1"/>
</dbReference>
<evidence type="ECO:0000259" key="1">
    <source>
        <dbReference type="Pfam" id="PF01028"/>
    </source>
</evidence>
<organism evidence="3 4">
    <name type="scientific">Thalassococcus arenae</name>
    <dbReference type="NCBI Taxonomy" id="2851652"/>
    <lineage>
        <taxon>Bacteria</taxon>
        <taxon>Pseudomonadati</taxon>
        <taxon>Pseudomonadota</taxon>
        <taxon>Alphaproteobacteria</taxon>
        <taxon>Rhodobacterales</taxon>
        <taxon>Roseobacteraceae</taxon>
        <taxon>Thalassococcus</taxon>
    </lineage>
</organism>
<keyword evidence="4" id="KW-1185">Reference proteome</keyword>
<proteinExistence type="predicted"/>
<dbReference type="InterPro" id="IPR049331">
    <property type="entry name" value="Top1B_N_bact"/>
</dbReference>
<dbReference type="RefSeq" id="WP_217776257.1">
    <property type="nucleotide sequence ID" value="NZ_JAHRWL010000001.1"/>
</dbReference>
<evidence type="ECO:0000313" key="4">
    <source>
        <dbReference type="Proteomes" id="UP001166293"/>
    </source>
</evidence>